<accession>A0ABZ2DSG9</accession>
<dbReference type="EMBL" id="CP145163">
    <property type="protein sequence ID" value="WWC10300.1"/>
    <property type="molecule type" value="Genomic_DNA"/>
</dbReference>
<organism evidence="1 2">
    <name type="scientific">Raoultella ornithinolytica</name>
    <name type="common">Klebsiella ornithinolytica</name>
    <dbReference type="NCBI Taxonomy" id="54291"/>
    <lineage>
        <taxon>Bacteria</taxon>
        <taxon>Pseudomonadati</taxon>
        <taxon>Pseudomonadota</taxon>
        <taxon>Gammaproteobacteria</taxon>
        <taxon>Enterobacterales</taxon>
        <taxon>Enterobacteriaceae</taxon>
        <taxon>Klebsiella/Raoultella group</taxon>
        <taxon>Raoultella</taxon>
    </lineage>
</organism>
<protein>
    <recommendedName>
        <fullName evidence="3">Lipoprotein</fullName>
    </recommendedName>
</protein>
<proteinExistence type="predicted"/>
<evidence type="ECO:0008006" key="3">
    <source>
        <dbReference type="Google" id="ProtNLM"/>
    </source>
</evidence>
<evidence type="ECO:0000313" key="2">
    <source>
        <dbReference type="Proteomes" id="UP001350972"/>
    </source>
</evidence>
<gene>
    <name evidence="1" type="ORF">LM286_18345</name>
</gene>
<evidence type="ECO:0000313" key="1">
    <source>
        <dbReference type="EMBL" id="WWC10300.1"/>
    </source>
</evidence>
<keyword evidence="2" id="KW-1185">Reference proteome</keyword>
<reference evidence="1 2" key="1">
    <citation type="submission" date="2024-02" db="EMBL/GenBank/DDBJ databases">
        <title>Tn5403 promotes plasmid rearrangements and degradation of the Klebsiella pneumoniae carbapenemase (KPC) transposon Tn4401.</title>
        <authorList>
            <person name="Sheppard A.E."/>
            <person name="Barry K.E."/>
            <person name="Parikh H.I."/>
            <person name="Vegesana K."/>
            <person name="Sebra R."/>
            <person name="George S."/>
            <person name="Sanderson N.D."/>
            <person name="Stoesser N."/>
            <person name="Eyre D.W."/>
            <person name="Crook D.W."/>
            <person name="Walker A.S."/>
            <person name="Mathers A.J."/>
        </authorList>
    </citation>
    <scope>NUCLEOTIDE SEQUENCE [LARGE SCALE GENOMIC DNA]</scope>
    <source>
        <strain evidence="1 2">CAV1921</strain>
    </source>
</reference>
<dbReference type="RefSeq" id="WP_117052776.1">
    <property type="nucleotide sequence ID" value="NZ_CP145156.1"/>
</dbReference>
<dbReference type="Proteomes" id="UP001350972">
    <property type="component" value="Chromosome"/>
</dbReference>
<name>A0ABZ2DSG9_RAOOR</name>
<sequence>MALIAFIWLYSLWEDYIDTEGIMIKPAAIIFSAIILGGCVSAPDKAELNRADYGQLPKNYQEIIKDNISGRLKDPYSAQYDFNEPFKGWCKSGFTTYYGWLVPFTLNAKNSYGGYVGNKSYLYLVNKNNAIDYTASFQVGGCGKS</sequence>